<dbReference type="NCBIfam" id="NF002469">
    <property type="entry name" value="PRK01712.1"/>
    <property type="match status" value="1"/>
</dbReference>
<evidence type="ECO:0000256" key="4">
    <source>
        <dbReference type="HAMAP-Rule" id="MF_00167"/>
    </source>
</evidence>
<comment type="function">
    <text evidence="4">A translational regulator that binds mRNA to regulate translation initiation and/or mRNA stability. Usually binds in the 5'-UTR at or near the Shine-Dalgarno sequence preventing ribosome-binding, thus repressing translation. Its main target seems to be the major flagellin gene, while its function is anatagonized by FliW.</text>
</comment>
<keyword evidence="3 4" id="KW-0694">RNA-binding</keyword>
<comment type="subcellular location">
    <subcellularLocation>
        <location evidence="4">Cytoplasm</location>
    </subcellularLocation>
</comment>
<dbReference type="RefSeq" id="WP_375354611.1">
    <property type="nucleotide sequence ID" value="NZ_JBHHMI010000005.1"/>
</dbReference>
<dbReference type="EMBL" id="JBHHMI010000005">
    <property type="protein sequence ID" value="MFB5266726.1"/>
    <property type="molecule type" value="Genomic_DNA"/>
</dbReference>
<keyword evidence="6" id="KW-1185">Reference proteome</keyword>
<proteinExistence type="inferred from homology"/>
<accession>A0ABV5AU93</accession>
<evidence type="ECO:0000256" key="2">
    <source>
        <dbReference type="ARBA" id="ARBA00022845"/>
    </source>
</evidence>
<sequence>MLVLSRKKGESIVIQNNIVITVLSVEGENVKIGISAPKDIDIYRKEIFEAIQQNNQDAVMDLQAIQNAMLDMEGLNNNQGDNENPITNK</sequence>
<dbReference type="PANTHER" id="PTHR34984">
    <property type="entry name" value="CARBON STORAGE REGULATOR"/>
    <property type="match status" value="1"/>
</dbReference>
<comment type="caution">
    <text evidence="5">The sequence shown here is derived from an EMBL/GenBank/DDBJ whole genome shotgun (WGS) entry which is preliminary data.</text>
</comment>
<dbReference type="SUPFAM" id="SSF117130">
    <property type="entry name" value="CsrA-like"/>
    <property type="match status" value="1"/>
</dbReference>
<keyword evidence="4" id="KW-0678">Repressor</keyword>
<organism evidence="5 6">
    <name type="scientific">Paenibacillus enshidis</name>
    <dbReference type="NCBI Taxonomy" id="1458439"/>
    <lineage>
        <taxon>Bacteria</taxon>
        <taxon>Bacillati</taxon>
        <taxon>Bacillota</taxon>
        <taxon>Bacilli</taxon>
        <taxon>Bacillales</taxon>
        <taxon>Paenibacillaceae</taxon>
        <taxon>Paenibacillus</taxon>
    </lineage>
</organism>
<dbReference type="Gene3D" id="2.60.40.4380">
    <property type="entry name" value="Translational regulator CsrA"/>
    <property type="match status" value="1"/>
</dbReference>
<keyword evidence="2 4" id="KW-0810">Translation regulation</keyword>
<dbReference type="Pfam" id="PF02599">
    <property type="entry name" value="CsrA"/>
    <property type="match status" value="1"/>
</dbReference>
<gene>
    <name evidence="4 5" type="primary">csrA</name>
    <name evidence="5" type="ORF">ACE41H_07995</name>
</gene>
<protein>
    <recommendedName>
        <fullName evidence="4">Translational regulator CsrA</fullName>
    </recommendedName>
</protein>
<keyword evidence="4" id="KW-1005">Bacterial flagellum biogenesis</keyword>
<evidence type="ECO:0000313" key="5">
    <source>
        <dbReference type="EMBL" id="MFB5266726.1"/>
    </source>
</evidence>
<dbReference type="PANTHER" id="PTHR34984:SF1">
    <property type="entry name" value="CARBON STORAGE REGULATOR"/>
    <property type="match status" value="1"/>
</dbReference>
<name>A0ABV5AU93_9BACL</name>
<comment type="similarity">
    <text evidence="4">Belongs to the CsrA/RsmA family.</text>
</comment>
<evidence type="ECO:0000256" key="3">
    <source>
        <dbReference type="ARBA" id="ARBA00022884"/>
    </source>
</evidence>
<dbReference type="NCBIfam" id="TIGR00202">
    <property type="entry name" value="csrA"/>
    <property type="match status" value="1"/>
</dbReference>
<reference evidence="5 6" key="1">
    <citation type="submission" date="2024-09" db="EMBL/GenBank/DDBJ databases">
        <title>Paenibacillus zeirhizospherea sp. nov., isolated from surface of the maize (Zea mays) roots in a horticulture field, Hungary.</title>
        <authorList>
            <person name="Marton D."/>
            <person name="Farkas M."/>
            <person name="Bedics A."/>
            <person name="Toth E."/>
            <person name="Tancsics A."/>
            <person name="Boka K."/>
            <person name="Maroti G."/>
            <person name="Kriszt B."/>
            <person name="Cserhati M."/>
        </authorList>
    </citation>
    <scope>NUCLEOTIDE SEQUENCE [LARGE SCALE GENOMIC DNA]</scope>
    <source>
        <strain evidence="5 6">KCTC 33519</strain>
    </source>
</reference>
<comment type="subunit">
    <text evidence="4">Homodimer; the beta-strands of each monomer intercalate to form a hydrophobic core, while the alpha-helices form wings that extend away from the core.</text>
</comment>
<evidence type="ECO:0000313" key="6">
    <source>
        <dbReference type="Proteomes" id="UP001580346"/>
    </source>
</evidence>
<dbReference type="Proteomes" id="UP001580346">
    <property type="component" value="Unassembled WGS sequence"/>
</dbReference>
<keyword evidence="1 4" id="KW-0963">Cytoplasm</keyword>
<dbReference type="InterPro" id="IPR003751">
    <property type="entry name" value="CsrA"/>
</dbReference>
<dbReference type="HAMAP" id="MF_00167">
    <property type="entry name" value="CsrA"/>
    <property type="match status" value="1"/>
</dbReference>
<dbReference type="InterPro" id="IPR036107">
    <property type="entry name" value="CsrA_sf"/>
</dbReference>
<evidence type="ECO:0000256" key="1">
    <source>
        <dbReference type="ARBA" id="ARBA00022490"/>
    </source>
</evidence>